<dbReference type="Proteomes" id="UP000636110">
    <property type="component" value="Unassembled WGS sequence"/>
</dbReference>
<accession>A0ABR6EZ83</accession>
<keyword evidence="2" id="KW-1185">Reference proteome</keyword>
<name>A0ABR6EZ83_9SPHI</name>
<evidence type="ECO:0000313" key="2">
    <source>
        <dbReference type="Proteomes" id="UP000636110"/>
    </source>
</evidence>
<dbReference type="RefSeq" id="WP_182959672.1">
    <property type="nucleotide sequence ID" value="NZ_WNXC01000006.1"/>
</dbReference>
<gene>
    <name evidence="1" type="ORF">GM920_16955</name>
</gene>
<sequence>MEINGLSVLLFKTNIRTATDKQFMTELMQQHEINQWTVDQEDVDCVLRIVSNEVQQADVIALLSLHGYNCEELT</sequence>
<organism evidence="1 2">
    <name type="scientific">Pedobacter gandavensis</name>
    <dbReference type="NCBI Taxonomy" id="2679963"/>
    <lineage>
        <taxon>Bacteria</taxon>
        <taxon>Pseudomonadati</taxon>
        <taxon>Bacteroidota</taxon>
        <taxon>Sphingobacteriia</taxon>
        <taxon>Sphingobacteriales</taxon>
        <taxon>Sphingobacteriaceae</taxon>
        <taxon>Pedobacter</taxon>
    </lineage>
</organism>
<comment type="caution">
    <text evidence="1">The sequence shown here is derived from an EMBL/GenBank/DDBJ whole genome shotgun (WGS) entry which is preliminary data.</text>
</comment>
<evidence type="ECO:0000313" key="1">
    <source>
        <dbReference type="EMBL" id="MBB2150590.1"/>
    </source>
</evidence>
<reference evidence="1 2" key="1">
    <citation type="submission" date="2019-11" db="EMBL/GenBank/DDBJ databases">
        <title>Description of Pedobacter sp. LMG 31462T.</title>
        <authorList>
            <person name="Carlier A."/>
            <person name="Qi S."/>
            <person name="Vandamme P."/>
        </authorList>
    </citation>
    <scope>NUCLEOTIDE SEQUENCE [LARGE SCALE GENOMIC DNA]</scope>
    <source>
        <strain evidence="1 2">LMG 31462</strain>
    </source>
</reference>
<protein>
    <submittedName>
        <fullName evidence="1">Uncharacterized protein</fullName>
    </submittedName>
</protein>
<proteinExistence type="predicted"/>
<dbReference type="EMBL" id="WNXC01000006">
    <property type="protein sequence ID" value="MBB2150590.1"/>
    <property type="molecule type" value="Genomic_DNA"/>
</dbReference>